<comment type="caution">
    <text evidence="1">The sequence shown here is derived from an EMBL/GenBank/DDBJ whole genome shotgun (WGS) entry which is preliminary data.</text>
</comment>
<evidence type="ECO:0000313" key="1">
    <source>
        <dbReference type="EMBL" id="KKM16567.1"/>
    </source>
</evidence>
<reference evidence="1" key="1">
    <citation type="journal article" date="2015" name="Nature">
        <title>Complex archaea that bridge the gap between prokaryotes and eukaryotes.</title>
        <authorList>
            <person name="Spang A."/>
            <person name="Saw J.H."/>
            <person name="Jorgensen S.L."/>
            <person name="Zaremba-Niedzwiedzka K."/>
            <person name="Martijn J."/>
            <person name="Lind A.E."/>
            <person name="van Eijk R."/>
            <person name="Schleper C."/>
            <person name="Guy L."/>
            <person name="Ettema T.J."/>
        </authorList>
    </citation>
    <scope>NUCLEOTIDE SEQUENCE</scope>
</reference>
<dbReference type="AlphaFoldDB" id="A0A0F9HN58"/>
<name>A0A0F9HN58_9ZZZZ</name>
<sequence>MDKKLQEKIRRILADSPELLYMETEYPGKFEGASDIELVALKSKSGEEIYLRPSVRDYQEYVIVIESKLPTWVTKDNKERGTTWTQT</sequence>
<protein>
    <submittedName>
        <fullName evidence="1">Uncharacterized protein</fullName>
    </submittedName>
</protein>
<dbReference type="EMBL" id="LAZR01014645">
    <property type="protein sequence ID" value="KKM16567.1"/>
    <property type="molecule type" value="Genomic_DNA"/>
</dbReference>
<organism evidence="1">
    <name type="scientific">marine sediment metagenome</name>
    <dbReference type="NCBI Taxonomy" id="412755"/>
    <lineage>
        <taxon>unclassified sequences</taxon>
        <taxon>metagenomes</taxon>
        <taxon>ecological metagenomes</taxon>
    </lineage>
</organism>
<proteinExistence type="predicted"/>
<accession>A0A0F9HN58</accession>
<gene>
    <name evidence="1" type="ORF">LCGC14_1684520</name>
</gene>